<dbReference type="CDD" id="cd05466">
    <property type="entry name" value="PBP2_LTTR_substrate"/>
    <property type="match status" value="1"/>
</dbReference>
<dbReference type="PROSITE" id="PS50931">
    <property type="entry name" value="HTH_LYSR"/>
    <property type="match status" value="1"/>
</dbReference>
<protein>
    <submittedName>
        <fullName evidence="6">LysR family transcriptional regulator</fullName>
    </submittedName>
</protein>
<dbReference type="Pfam" id="PF03466">
    <property type="entry name" value="LysR_substrate"/>
    <property type="match status" value="1"/>
</dbReference>
<dbReference type="SUPFAM" id="SSF53850">
    <property type="entry name" value="Periplasmic binding protein-like II"/>
    <property type="match status" value="1"/>
</dbReference>
<gene>
    <name evidence="6" type="ORF">BEN51_08765</name>
</gene>
<dbReference type="InterPro" id="IPR005119">
    <property type="entry name" value="LysR_subst-bd"/>
</dbReference>
<dbReference type="Pfam" id="PF00126">
    <property type="entry name" value="HTH_1"/>
    <property type="match status" value="1"/>
</dbReference>
<sequence>MIGKLDLYKIFWQVSKSKSFSRAAKELYMTQPAISQSIIQLETELDTRLFNRTTKGVSLTAEGKALYDYVNSAMRLINSGEEKILEFKNLSVGELKIGVGDTISRYFLLPYLEMFHIKYPNIMFKIINGTTLELCSILKAGEIDIAICNFPLEDESIDKKPLFKIHDIFVCGKKYKEKIKEKLDFEEIAKHPLILLERKSNSRKYVENYLISQGVSISPEFELGSHELLLEFAKINLGIASVTKEFAKEYLDNGSVFEIETIENIPPRSIGLCSLKNVPLSLAANKFLELIIEEI</sequence>
<organism evidence="6 7">
    <name type="scientific">Clostridium isatidis</name>
    <dbReference type="NCBI Taxonomy" id="182773"/>
    <lineage>
        <taxon>Bacteria</taxon>
        <taxon>Bacillati</taxon>
        <taxon>Bacillota</taxon>
        <taxon>Clostridia</taxon>
        <taxon>Eubacteriales</taxon>
        <taxon>Clostridiaceae</taxon>
        <taxon>Clostridium</taxon>
    </lineage>
</organism>
<dbReference type="Gene3D" id="1.10.10.10">
    <property type="entry name" value="Winged helix-like DNA-binding domain superfamily/Winged helix DNA-binding domain"/>
    <property type="match status" value="1"/>
</dbReference>
<dbReference type="InterPro" id="IPR036388">
    <property type="entry name" value="WH-like_DNA-bd_sf"/>
</dbReference>
<dbReference type="EMBL" id="CP016786">
    <property type="protein sequence ID" value="ASW43570.1"/>
    <property type="molecule type" value="Genomic_DNA"/>
</dbReference>
<dbReference type="Gene3D" id="3.40.190.290">
    <property type="match status" value="1"/>
</dbReference>
<dbReference type="SUPFAM" id="SSF46785">
    <property type="entry name" value="Winged helix' DNA-binding domain"/>
    <property type="match status" value="1"/>
</dbReference>
<dbReference type="FunFam" id="1.10.10.10:FF:000001">
    <property type="entry name" value="LysR family transcriptional regulator"/>
    <property type="match status" value="1"/>
</dbReference>
<evidence type="ECO:0000256" key="3">
    <source>
        <dbReference type="ARBA" id="ARBA00023125"/>
    </source>
</evidence>
<dbReference type="GO" id="GO:0000976">
    <property type="term" value="F:transcription cis-regulatory region binding"/>
    <property type="evidence" value="ECO:0007669"/>
    <property type="project" value="TreeGrafter"/>
</dbReference>
<dbReference type="RefSeq" id="WP_119865702.1">
    <property type="nucleotide sequence ID" value="NZ_CP016786.1"/>
</dbReference>
<dbReference type="AlphaFoldDB" id="A0A343JDG2"/>
<evidence type="ECO:0000256" key="4">
    <source>
        <dbReference type="ARBA" id="ARBA00023163"/>
    </source>
</evidence>
<name>A0A343JDG2_9CLOT</name>
<dbReference type="InterPro" id="IPR036390">
    <property type="entry name" value="WH_DNA-bd_sf"/>
</dbReference>
<reference evidence="6 7" key="1">
    <citation type="submission" date="2016-08" db="EMBL/GenBank/DDBJ databases">
        <title>Complete Genome Sequence Of The Indigo Reducing Clostridium isatidis DSM15098.</title>
        <authorList>
            <person name="Little G.T."/>
            <person name="Minton N.P."/>
        </authorList>
    </citation>
    <scope>NUCLEOTIDE SEQUENCE [LARGE SCALE GENOMIC DNA]</scope>
    <source>
        <strain evidence="6 7">DSM 15098</strain>
    </source>
</reference>
<keyword evidence="2" id="KW-0805">Transcription regulation</keyword>
<keyword evidence="3" id="KW-0238">DNA-binding</keyword>
<dbReference type="Proteomes" id="UP000264883">
    <property type="component" value="Chromosome"/>
</dbReference>
<dbReference type="GO" id="GO:0003700">
    <property type="term" value="F:DNA-binding transcription factor activity"/>
    <property type="evidence" value="ECO:0007669"/>
    <property type="project" value="InterPro"/>
</dbReference>
<evidence type="ECO:0000256" key="2">
    <source>
        <dbReference type="ARBA" id="ARBA00023015"/>
    </source>
</evidence>
<dbReference type="PANTHER" id="PTHR30126:SF64">
    <property type="entry name" value="HTH-TYPE TRANSCRIPTIONAL REGULATOR CITR"/>
    <property type="match status" value="1"/>
</dbReference>
<feature type="domain" description="HTH lysR-type" evidence="5">
    <location>
        <begin position="1"/>
        <end position="60"/>
    </location>
</feature>
<dbReference type="InterPro" id="IPR000847">
    <property type="entry name" value="LysR_HTH_N"/>
</dbReference>
<keyword evidence="7" id="KW-1185">Reference proteome</keyword>
<dbReference type="PRINTS" id="PR00039">
    <property type="entry name" value="HTHLYSR"/>
</dbReference>
<evidence type="ECO:0000313" key="6">
    <source>
        <dbReference type="EMBL" id="ASW43570.1"/>
    </source>
</evidence>
<accession>A0A343JDG2</accession>
<dbReference type="OrthoDB" id="9778774at2"/>
<evidence type="ECO:0000256" key="1">
    <source>
        <dbReference type="ARBA" id="ARBA00009437"/>
    </source>
</evidence>
<proteinExistence type="inferred from homology"/>
<keyword evidence="4" id="KW-0804">Transcription</keyword>
<dbReference type="PANTHER" id="PTHR30126">
    <property type="entry name" value="HTH-TYPE TRANSCRIPTIONAL REGULATOR"/>
    <property type="match status" value="1"/>
</dbReference>
<comment type="similarity">
    <text evidence="1">Belongs to the LysR transcriptional regulatory family.</text>
</comment>
<dbReference type="KEGG" id="cia:BEN51_08765"/>
<evidence type="ECO:0000259" key="5">
    <source>
        <dbReference type="PROSITE" id="PS50931"/>
    </source>
</evidence>
<evidence type="ECO:0000313" key="7">
    <source>
        <dbReference type="Proteomes" id="UP000264883"/>
    </source>
</evidence>